<dbReference type="CDD" id="cd13634">
    <property type="entry name" value="PBP2_Sco4506"/>
    <property type="match status" value="1"/>
</dbReference>
<evidence type="ECO:0000256" key="3">
    <source>
        <dbReference type="ARBA" id="ARBA00023239"/>
    </source>
</evidence>
<organism evidence="5">
    <name type="scientific">Fundidesulfovibrio putealis</name>
    <dbReference type="NCBI Taxonomy" id="270496"/>
    <lineage>
        <taxon>Bacteria</taxon>
        <taxon>Pseudomonadati</taxon>
        <taxon>Thermodesulfobacteriota</taxon>
        <taxon>Desulfovibrionia</taxon>
        <taxon>Desulfovibrionales</taxon>
        <taxon>Desulfovibrionaceae</taxon>
        <taxon>Fundidesulfovibrio</taxon>
    </lineage>
</organism>
<dbReference type="PANTHER" id="PTHR37690:SF1">
    <property type="entry name" value="CHORISMATE DEHYDRATASE"/>
    <property type="match status" value="1"/>
</dbReference>
<dbReference type="GO" id="GO:0016836">
    <property type="term" value="F:hydro-lyase activity"/>
    <property type="evidence" value="ECO:0007669"/>
    <property type="project" value="UniProtKB-UniRule"/>
</dbReference>
<evidence type="ECO:0000256" key="1">
    <source>
        <dbReference type="ARBA" id="ARBA00004863"/>
    </source>
</evidence>
<gene>
    <name evidence="4" type="primary">mqnA</name>
    <name evidence="5" type="ORF">ENR59_02395</name>
</gene>
<evidence type="ECO:0000313" key="5">
    <source>
        <dbReference type="EMBL" id="HGG91787.1"/>
    </source>
</evidence>
<dbReference type="EMBL" id="DSRP01000167">
    <property type="protein sequence ID" value="HGG91787.1"/>
    <property type="molecule type" value="Genomic_DNA"/>
</dbReference>
<dbReference type="InterPro" id="IPR003773">
    <property type="entry name" value="Menaquinone_biosynth"/>
</dbReference>
<dbReference type="PANTHER" id="PTHR37690">
    <property type="entry name" value="CHORISMATE DEHYDRATASE"/>
    <property type="match status" value="1"/>
</dbReference>
<evidence type="ECO:0000256" key="2">
    <source>
        <dbReference type="ARBA" id="ARBA00022428"/>
    </source>
</evidence>
<comment type="function">
    <text evidence="4">Catalyzes the dehydration of chorismate into 3-[(1-carboxyvinyl)oxy]benzoate, a step in the biosynthesis of menaquinone (MK, vitamin K2).</text>
</comment>
<accession>A0A7C4A888</accession>
<comment type="pathway">
    <text evidence="1 4">Quinol/quinone metabolism; menaquinone biosynthesis.</text>
</comment>
<dbReference type="SUPFAM" id="SSF53850">
    <property type="entry name" value="Periplasmic binding protein-like II"/>
    <property type="match status" value="1"/>
</dbReference>
<proteinExistence type="inferred from homology"/>
<dbReference type="UniPathway" id="UPA00079"/>
<evidence type="ECO:0000256" key="4">
    <source>
        <dbReference type="HAMAP-Rule" id="MF_00995"/>
    </source>
</evidence>
<dbReference type="Pfam" id="PF02621">
    <property type="entry name" value="VitK2_biosynth"/>
    <property type="match status" value="1"/>
</dbReference>
<keyword evidence="2 4" id="KW-0474">Menaquinone biosynthesis</keyword>
<dbReference type="AlphaFoldDB" id="A0A7C4A888"/>
<dbReference type="HAMAP" id="MF_00995">
    <property type="entry name" value="MqnA"/>
    <property type="match status" value="1"/>
</dbReference>
<dbReference type="EC" id="4.2.1.151" evidence="4"/>
<comment type="catalytic activity">
    <reaction evidence="4">
        <text>chorismate = 3-[(1-carboxyvinyl)-oxy]benzoate + H2O</text>
        <dbReference type="Rhea" id="RHEA:40051"/>
        <dbReference type="ChEBI" id="CHEBI:15377"/>
        <dbReference type="ChEBI" id="CHEBI:29748"/>
        <dbReference type="ChEBI" id="CHEBI:76981"/>
        <dbReference type="EC" id="4.2.1.151"/>
    </reaction>
</comment>
<name>A0A7C4A888_9BACT</name>
<comment type="caution">
    <text evidence="5">The sequence shown here is derived from an EMBL/GenBank/DDBJ whole genome shotgun (WGS) entry which is preliminary data.</text>
</comment>
<keyword evidence="3 4" id="KW-0456">Lyase</keyword>
<comment type="similarity">
    <text evidence="4">Belongs to the MqnA/MqnD family. MqnA subfamily.</text>
</comment>
<reference evidence="5" key="1">
    <citation type="journal article" date="2020" name="mSystems">
        <title>Genome- and Community-Level Interaction Insights into Carbon Utilization and Element Cycling Functions of Hydrothermarchaeota in Hydrothermal Sediment.</title>
        <authorList>
            <person name="Zhou Z."/>
            <person name="Liu Y."/>
            <person name="Xu W."/>
            <person name="Pan J."/>
            <person name="Luo Z.H."/>
            <person name="Li M."/>
        </authorList>
    </citation>
    <scope>NUCLEOTIDE SEQUENCE [LARGE SCALE GENOMIC DNA]</scope>
    <source>
        <strain evidence="5">SpSt-413</strain>
    </source>
</reference>
<sequence>MRLGRISYLNVLPIYHPLEAGWVEHGFRIEQGPPAQLNAMVRDDLLDLSACSSIEYARNPDRYVLLPDLAIASDGPVKSVLLLSRDDPRTLGDKSILVTAETHTSAALLRVVLERVHGMRPEFRPAQGSVRQALAMGAQDRAVLAIGDEALSLRKDPRFPHHLDLGEVWRDWTGLPFVFGVWVARRQALAEDPDGVRAGARLLRRSKRAGQAAIEEIVSLACLRHPHLTRAEIRRYFDRLCYDLGEREQQGLRLFYQCLQEHALIPKAPELEILDAE</sequence>
<dbReference type="InterPro" id="IPR030868">
    <property type="entry name" value="MqnA"/>
</dbReference>
<dbReference type="GO" id="GO:0009234">
    <property type="term" value="P:menaquinone biosynthetic process"/>
    <property type="evidence" value="ECO:0007669"/>
    <property type="project" value="UniProtKB-UniRule"/>
</dbReference>
<dbReference type="Gene3D" id="3.40.190.10">
    <property type="entry name" value="Periplasmic binding protein-like II"/>
    <property type="match status" value="2"/>
</dbReference>
<protein>
    <recommendedName>
        <fullName evidence="4">Chorismate dehydratase</fullName>
        <ecNumber evidence="4">4.2.1.151</ecNumber>
    </recommendedName>
    <alternativeName>
        <fullName evidence="4">Menaquinone biosynthetic enzyme MqnA</fullName>
    </alternativeName>
</protein>